<protein>
    <submittedName>
        <fullName evidence="1">Unannotated protein</fullName>
    </submittedName>
</protein>
<reference evidence="1" key="1">
    <citation type="submission" date="2020-05" db="EMBL/GenBank/DDBJ databases">
        <authorList>
            <person name="Chiriac C."/>
            <person name="Salcher M."/>
            <person name="Ghai R."/>
            <person name="Kavagutti S V."/>
        </authorList>
    </citation>
    <scope>NUCLEOTIDE SEQUENCE</scope>
</reference>
<dbReference type="EMBL" id="CAFABI010000045">
    <property type="protein sequence ID" value="CAB4826386.1"/>
    <property type="molecule type" value="Genomic_DNA"/>
</dbReference>
<name>A0A6J7A0K4_9ZZZZ</name>
<dbReference type="AlphaFoldDB" id="A0A6J7A0K4"/>
<accession>A0A6J7A0K4</accession>
<sequence length="109" mass="12637">MNGWSNMSQLEILGNDGKAVLYASRDGENVKLEFEYYGRSPGESDLEVIYTIWSSQYDFIREKYSASETQDIMKMLQFISDTGRGEEFRNDLRSGVIKSERFSWMSFGD</sequence>
<organism evidence="1">
    <name type="scientific">freshwater metagenome</name>
    <dbReference type="NCBI Taxonomy" id="449393"/>
    <lineage>
        <taxon>unclassified sequences</taxon>
        <taxon>metagenomes</taxon>
        <taxon>ecological metagenomes</taxon>
    </lineage>
</organism>
<proteinExistence type="predicted"/>
<gene>
    <name evidence="1" type="ORF">UFOPK3197_00547</name>
</gene>
<evidence type="ECO:0000313" key="1">
    <source>
        <dbReference type="EMBL" id="CAB4826386.1"/>
    </source>
</evidence>